<dbReference type="Pfam" id="PF00582">
    <property type="entry name" value="Usp"/>
    <property type="match status" value="2"/>
</dbReference>
<dbReference type="SUPFAM" id="SSF52402">
    <property type="entry name" value="Adenine nucleotide alpha hydrolases-like"/>
    <property type="match status" value="2"/>
</dbReference>
<dbReference type="AlphaFoldDB" id="A0A2T1GH92"/>
<gene>
    <name evidence="3" type="ORF">C7B77_09855</name>
</gene>
<dbReference type="OrthoDB" id="552876at2"/>
<reference evidence="3 4" key="1">
    <citation type="submission" date="2018-03" db="EMBL/GenBank/DDBJ databases">
        <title>The ancient ancestry and fast evolution of plastids.</title>
        <authorList>
            <person name="Moore K.R."/>
            <person name="Magnabosco C."/>
            <person name="Momper L."/>
            <person name="Gold D.A."/>
            <person name="Bosak T."/>
            <person name="Fournier G.P."/>
        </authorList>
    </citation>
    <scope>NUCLEOTIDE SEQUENCE [LARGE SCALE GENOMIC DNA]</scope>
    <source>
        <strain evidence="3 4">CCALA 037</strain>
    </source>
</reference>
<sequence>MFERVLICTDFKDGLQRLAHYTDALAAGGMKQMVFLHVVPLLEMRTIPKIDNDRVEQAQARLNAAVGLSPVGVDVHIEVRSGQSVETILQVAKSYGSESIVLGSQTHNSLVDLLLGSTMTELSHRTPIPLLILRPQLIAAFTAEELRLRCQHLLRAVLVPYDGSTVANFLVKQIKQLAQKQTDRYLERCVLCWVTDSIPTQTEQNRLAEIEVDLEAANLQVTTSLRRGSPLAEILEVAQMEEISAIAISTGTIGKFQEWIMTSFAAELLRLSWSPVLYFPPSR</sequence>
<accession>A0A2T1GH92</accession>
<feature type="domain" description="UspA" evidence="2">
    <location>
        <begin position="1"/>
        <end position="134"/>
    </location>
</feature>
<name>A0A2T1GH92_9CYAN</name>
<dbReference type="RefSeq" id="WP_106303525.1">
    <property type="nucleotide sequence ID" value="NZ_PVWO01000096.1"/>
</dbReference>
<dbReference type="Proteomes" id="UP000238937">
    <property type="component" value="Unassembled WGS sequence"/>
</dbReference>
<evidence type="ECO:0000256" key="1">
    <source>
        <dbReference type="ARBA" id="ARBA00008791"/>
    </source>
</evidence>
<dbReference type="InterPro" id="IPR006015">
    <property type="entry name" value="Universal_stress_UspA"/>
</dbReference>
<protein>
    <submittedName>
        <fullName evidence="3">Universal stress protein UspA-like protein</fullName>
    </submittedName>
</protein>
<proteinExistence type="inferred from homology"/>
<dbReference type="InterPro" id="IPR014729">
    <property type="entry name" value="Rossmann-like_a/b/a_fold"/>
</dbReference>
<feature type="domain" description="UspA" evidence="2">
    <location>
        <begin position="155"/>
        <end position="277"/>
    </location>
</feature>
<dbReference type="Gene3D" id="3.40.50.620">
    <property type="entry name" value="HUPs"/>
    <property type="match status" value="2"/>
</dbReference>
<comment type="caution">
    <text evidence="3">The sequence shown here is derived from an EMBL/GenBank/DDBJ whole genome shotgun (WGS) entry which is preliminary data.</text>
</comment>
<dbReference type="PANTHER" id="PTHR46268:SF22">
    <property type="entry name" value="SENSOR PROTEIN KDPD-RELATED"/>
    <property type="match status" value="1"/>
</dbReference>
<dbReference type="EMBL" id="PVWO01000096">
    <property type="protein sequence ID" value="PSB57031.1"/>
    <property type="molecule type" value="Genomic_DNA"/>
</dbReference>
<evidence type="ECO:0000313" key="4">
    <source>
        <dbReference type="Proteomes" id="UP000238937"/>
    </source>
</evidence>
<comment type="similarity">
    <text evidence="1">Belongs to the universal stress protein A family.</text>
</comment>
<evidence type="ECO:0000313" key="3">
    <source>
        <dbReference type="EMBL" id="PSB57031.1"/>
    </source>
</evidence>
<dbReference type="PANTHER" id="PTHR46268">
    <property type="entry name" value="STRESS RESPONSE PROTEIN NHAX"/>
    <property type="match status" value="1"/>
</dbReference>
<dbReference type="CDD" id="cd00293">
    <property type="entry name" value="USP-like"/>
    <property type="match status" value="2"/>
</dbReference>
<organism evidence="3 4">
    <name type="scientific">Chamaesiphon polymorphus CCALA 037</name>
    <dbReference type="NCBI Taxonomy" id="2107692"/>
    <lineage>
        <taxon>Bacteria</taxon>
        <taxon>Bacillati</taxon>
        <taxon>Cyanobacteriota</taxon>
        <taxon>Cyanophyceae</taxon>
        <taxon>Gomontiellales</taxon>
        <taxon>Chamaesiphonaceae</taxon>
        <taxon>Chamaesiphon</taxon>
    </lineage>
</organism>
<evidence type="ECO:0000259" key="2">
    <source>
        <dbReference type="Pfam" id="PF00582"/>
    </source>
</evidence>
<keyword evidence="4" id="KW-1185">Reference proteome</keyword>
<dbReference type="PRINTS" id="PR01438">
    <property type="entry name" value="UNVRSLSTRESS"/>
</dbReference>
<dbReference type="InterPro" id="IPR006016">
    <property type="entry name" value="UspA"/>
</dbReference>